<dbReference type="eggNOG" id="KOG2544">
    <property type="taxonomic scope" value="Eukaryota"/>
</dbReference>
<dbReference type="SUPFAM" id="SSF55083">
    <property type="entry name" value="6-hydroxymethyl-7,8-dihydropterin pyrophosphokinase, HPPK"/>
    <property type="match status" value="1"/>
</dbReference>
<dbReference type="GO" id="GO:0003848">
    <property type="term" value="F:2-amino-4-hydroxy-6-hydroxymethyldihydropteridine diphosphokinase activity"/>
    <property type="evidence" value="ECO:0007669"/>
    <property type="project" value="UniProtKB-EC"/>
</dbReference>
<dbReference type="CDD" id="cd00739">
    <property type="entry name" value="DHPS"/>
    <property type="match status" value="1"/>
</dbReference>
<keyword evidence="12" id="KW-0460">Magnesium</keyword>
<dbReference type="PANTHER" id="PTHR20941">
    <property type="entry name" value="FOLATE SYNTHESIS PROTEINS"/>
    <property type="match status" value="1"/>
</dbReference>
<dbReference type="InterPro" id="IPR000489">
    <property type="entry name" value="Pterin-binding_dom"/>
</dbReference>
<keyword evidence="14" id="KW-0511">Multifunctional enzyme</keyword>
<evidence type="ECO:0000256" key="14">
    <source>
        <dbReference type="ARBA" id="ARBA00023268"/>
    </source>
</evidence>
<evidence type="ECO:0000256" key="2">
    <source>
        <dbReference type="ARBA" id="ARBA00000198"/>
    </source>
</evidence>
<protein>
    <submittedName>
        <fullName evidence="16">Dihydropteroate synthase</fullName>
    </submittedName>
</protein>
<dbReference type="KEGG" id="bpg:Bathy05g03140"/>
<dbReference type="Pfam" id="PF01288">
    <property type="entry name" value="HPPK"/>
    <property type="match status" value="1"/>
</dbReference>
<dbReference type="AlphaFoldDB" id="K8EW66"/>
<evidence type="ECO:0000259" key="15">
    <source>
        <dbReference type="PROSITE" id="PS50972"/>
    </source>
</evidence>
<dbReference type="Pfam" id="PF00809">
    <property type="entry name" value="Pterin_bind"/>
    <property type="match status" value="1"/>
</dbReference>
<keyword evidence="17" id="KW-1185">Reference proteome</keyword>
<dbReference type="PROSITE" id="PS00793">
    <property type="entry name" value="DHPS_2"/>
    <property type="match status" value="1"/>
</dbReference>
<comment type="pathway">
    <text evidence="4">Cofactor biosynthesis; tetrahydrofolate biosynthesis; 7,8-dihydrofolate from 2-amino-4-hydroxy-6-hydroxymethyl-7,8-dihydropteridine diphosphate and 4-aminobenzoate: step 1/2.</text>
</comment>
<dbReference type="InterPro" id="IPR011005">
    <property type="entry name" value="Dihydropteroate_synth-like_sf"/>
</dbReference>
<evidence type="ECO:0000256" key="6">
    <source>
        <dbReference type="ARBA" id="ARBA00009951"/>
    </source>
</evidence>
<evidence type="ECO:0000313" key="17">
    <source>
        <dbReference type="Proteomes" id="UP000198341"/>
    </source>
</evidence>
<keyword evidence="10" id="KW-0418">Kinase</keyword>
<evidence type="ECO:0000256" key="11">
    <source>
        <dbReference type="ARBA" id="ARBA00022840"/>
    </source>
</evidence>
<dbReference type="InterPro" id="IPR000550">
    <property type="entry name" value="Hppk"/>
</dbReference>
<dbReference type="GeneID" id="19015817"/>
<dbReference type="GO" id="GO:0005524">
    <property type="term" value="F:ATP binding"/>
    <property type="evidence" value="ECO:0007669"/>
    <property type="project" value="UniProtKB-KW"/>
</dbReference>
<feature type="domain" description="Pterin-binding" evidence="15">
    <location>
        <begin position="321"/>
        <end position="601"/>
    </location>
</feature>
<keyword evidence="13" id="KW-0289">Folate biosynthesis</keyword>
<dbReference type="OrthoDB" id="615426at2759"/>
<sequence length="617" mass="68127">MCSDSNSKRLYRRTAEWALETFWINVTNSSSLFIRGGGDIFIRIESKNMRRAHRAVTLKYFSSSLRVRLFSSSSSESSSSSTSGKFADVCVAIGSNLDVREGEDADSSSRFQHFHVALRLLQERGFEIKKLASVYETKPVDTLIENQPKFLNSACVLRHPREWSVLECLGKMKDIEREMGRDVYNTDKGPRVIDLDILFSEKEPMVRYDPPPFPSSSSSSLSSYEKKFWLEVPHGRIKERAFVLAPIADLTEKMSFDKSGDVSITMANQMTAMARLWKEEERRIMQTPTKNFEEASEDDILLQRVAPFKRNMRLEPYEGRAKVMGVLNVTPDSFSDGGVFNTSVSTALRRAEQLADEGSRIIDVGGQSTRPGASRVSAADEIARVAPVLEAICERFKNDPRNIAVSVDTFYGEVVKVADAIGVDIINDVSGGDWDEGMLSAVANTKVPLGYVLSHQRGNPQVMSKNASYPVGSVAKTVGDEIASQYLRKVLPSGISAWRCWIDPGFGFAKSEEQCVELLSDLKDVRASLAKNECGGLAKAPMLVGMSRKRFVGNMLVDEKRKDVPKDARDVASAAAAIVALMNGANAVRAHDVKLHADIAKVADAVAASKRKTGSYE</sequence>
<comment type="similarity">
    <text evidence="6">In the C-terminal section; belongs to the DHPS family.</text>
</comment>
<dbReference type="CDD" id="cd00483">
    <property type="entry name" value="HPPK"/>
    <property type="match status" value="1"/>
</dbReference>
<dbReference type="Gene3D" id="3.20.20.20">
    <property type="entry name" value="Dihydropteroate synthase-like"/>
    <property type="match status" value="1"/>
</dbReference>
<evidence type="ECO:0000256" key="8">
    <source>
        <dbReference type="ARBA" id="ARBA00022723"/>
    </source>
</evidence>
<dbReference type="InterPro" id="IPR006390">
    <property type="entry name" value="DHP_synth_dom"/>
</dbReference>
<keyword evidence="11" id="KW-0067">ATP-binding</keyword>
<evidence type="ECO:0000256" key="3">
    <source>
        <dbReference type="ARBA" id="ARBA00001946"/>
    </source>
</evidence>
<dbReference type="GO" id="GO:0004156">
    <property type="term" value="F:dihydropteroate synthase activity"/>
    <property type="evidence" value="ECO:0007669"/>
    <property type="project" value="UniProtKB-EC"/>
</dbReference>
<organism evidence="16 17">
    <name type="scientific">Bathycoccus prasinos</name>
    <dbReference type="NCBI Taxonomy" id="41875"/>
    <lineage>
        <taxon>Eukaryota</taxon>
        <taxon>Viridiplantae</taxon>
        <taxon>Chlorophyta</taxon>
        <taxon>Mamiellophyceae</taxon>
        <taxon>Mamiellales</taxon>
        <taxon>Bathycoccaceae</taxon>
        <taxon>Bathycoccus</taxon>
    </lineage>
</organism>
<evidence type="ECO:0000256" key="12">
    <source>
        <dbReference type="ARBA" id="ARBA00022842"/>
    </source>
</evidence>
<dbReference type="PROSITE" id="PS50972">
    <property type="entry name" value="PTERIN_BINDING"/>
    <property type="match status" value="1"/>
</dbReference>
<evidence type="ECO:0000256" key="13">
    <source>
        <dbReference type="ARBA" id="ARBA00022909"/>
    </source>
</evidence>
<dbReference type="GO" id="GO:0046872">
    <property type="term" value="F:metal ion binding"/>
    <property type="evidence" value="ECO:0007669"/>
    <property type="project" value="UniProtKB-KW"/>
</dbReference>
<dbReference type="RefSeq" id="XP_007513162.1">
    <property type="nucleotide sequence ID" value="XM_007513100.1"/>
</dbReference>
<keyword evidence="7" id="KW-0808">Transferase</keyword>
<comment type="cofactor">
    <cofactor evidence="3">
        <name>Mg(2+)</name>
        <dbReference type="ChEBI" id="CHEBI:18420"/>
    </cofactor>
</comment>
<dbReference type="InterPro" id="IPR045031">
    <property type="entry name" value="DHP_synth-like"/>
</dbReference>
<evidence type="ECO:0000256" key="1">
    <source>
        <dbReference type="ARBA" id="ARBA00000012"/>
    </source>
</evidence>
<proteinExistence type="inferred from homology"/>
<dbReference type="PANTHER" id="PTHR20941:SF1">
    <property type="entry name" value="FOLIC ACID SYNTHESIS PROTEIN FOL1"/>
    <property type="match status" value="1"/>
</dbReference>
<reference evidence="16 17" key="1">
    <citation type="submission" date="2011-10" db="EMBL/GenBank/DDBJ databases">
        <authorList>
            <person name="Genoscope - CEA"/>
        </authorList>
    </citation>
    <scope>NUCLEOTIDE SEQUENCE [LARGE SCALE GENOMIC DNA]</scope>
    <source>
        <strain evidence="16 17">RCC 1105</strain>
    </source>
</reference>
<name>K8EW66_9CHLO</name>
<dbReference type="NCBIfam" id="TIGR01498">
    <property type="entry name" value="folK"/>
    <property type="match status" value="1"/>
</dbReference>
<evidence type="ECO:0000256" key="4">
    <source>
        <dbReference type="ARBA" id="ARBA00004763"/>
    </source>
</evidence>
<dbReference type="EMBL" id="FO082274">
    <property type="protein sequence ID" value="CCO16720.1"/>
    <property type="molecule type" value="Genomic_DNA"/>
</dbReference>
<dbReference type="SUPFAM" id="SSF51717">
    <property type="entry name" value="Dihydropteroate synthetase-like"/>
    <property type="match status" value="1"/>
</dbReference>
<evidence type="ECO:0000256" key="9">
    <source>
        <dbReference type="ARBA" id="ARBA00022741"/>
    </source>
</evidence>
<dbReference type="NCBIfam" id="TIGR01496">
    <property type="entry name" value="DHPS"/>
    <property type="match status" value="1"/>
</dbReference>
<comment type="catalytic activity">
    <reaction evidence="1">
        <text>(7,8-dihydropterin-6-yl)methyl diphosphate + 4-aminobenzoate = 7,8-dihydropteroate + diphosphate</text>
        <dbReference type="Rhea" id="RHEA:19949"/>
        <dbReference type="ChEBI" id="CHEBI:17836"/>
        <dbReference type="ChEBI" id="CHEBI:17839"/>
        <dbReference type="ChEBI" id="CHEBI:33019"/>
        <dbReference type="ChEBI" id="CHEBI:72950"/>
        <dbReference type="EC" id="2.5.1.15"/>
    </reaction>
</comment>
<accession>K8EW66</accession>
<gene>
    <name evidence="16" type="ORF">Bathy05g03140</name>
</gene>
<evidence type="ECO:0000256" key="10">
    <source>
        <dbReference type="ARBA" id="ARBA00022777"/>
    </source>
</evidence>
<comment type="pathway">
    <text evidence="5">Cofactor biosynthesis; tetrahydrofolate biosynthesis; 2-amino-4-hydroxy-6-hydroxymethyl-7,8-dihydropteridine diphosphate from 7,8-dihydroneopterin triphosphate: step 4/4.</text>
</comment>
<dbReference type="GO" id="GO:0016301">
    <property type="term" value="F:kinase activity"/>
    <property type="evidence" value="ECO:0007669"/>
    <property type="project" value="UniProtKB-KW"/>
</dbReference>
<dbReference type="PROSITE" id="PS00794">
    <property type="entry name" value="HPPK"/>
    <property type="match status" value="1"/>
</dbReference>
<dbReference type="InterPro" id="IPR035907">
    <property type="entry name" value="Hppk_sf"/>
</dbReference>
<dbReference type="PROSITE" id="PS00792">
    <property type="entry name" value="DHPS_1"/>
    <property type="match status" value="1"/>
</dbReference>
<dbReference type="STRING" id="41875.K8EW66"/>
<evidence type="ECO:0000256" key="7">
    <source>
        <dbReference type="ARBA" id="ARBA00022679"/>
    </source>
</evidence>
<keyword evidence="8" id="KW-0479">Metal-binding</keyword>
<dbReference type="GO" id="GO:0046656">
    <property type="term" value="P:folic acid biosynthetic process"/>
    <property type="evidence" value="ECO:0007669"/>
    <property type="project" value="UniProtKB-KW"/>
</dbReference>
<keyword evidence="9" id="KW-0547">Nucleotide-binding</keyword>
<comment type="catalytic activity">
    <reaction evidence="2">
        <text>6-hydroxymethyl-7,8-dihydropterin + ATP = (7,8-dihydropterin-6-yl)methyl diphosphate + AMP + H(+)</text>
        <dbReference type="Rhea" id="RHEA:11412"/>
        <dbReference type="ChEBI" id="CHEBI:15378"/>
        <dbReference type="ChEBI" id="CHEBI:30616"/>
        <dbReference type="ChEBI" id="CHEBI:44841"/>
        <dbReference type="ChEBI" id="CHEBI:72950"/>
        <dbReference type="ChEBI" id="CHEBI:456215"/>
        <dbReference type="EC" id="2.7.6.3"/>
    </reaction>
</comment>
<evidence type="ECO:0000313" key="16">
    <source>
        <dbReference type="EMBL" id="CCO16720.1"/>
    </source>
</evidence>
<dbReference type="Gene3D" id="3.30.70.560">
    <property type="entry name" value="7,8-Dihydro-6-hydroxymethylpterin-pyrophosphokinase HPPK"/>
    <property type="match status" value="1"/>
</dbReference>
<dbReference type="GO" id="GO:0046654">
    <property type="term" value="P:tetrahydrofolate biosynthetic process"/>
    <property type="evidence" value="ECO:0007669"/>
    <property type="project" value="UniProtKB-UniPathway"/>
</dbReference>
<evidence type="ECO:0000256" key="5">
    <source>
        <dbReference type="ARBA" id="ARBA00005051"/>
    </source>
</evidence>
<dbReference type="Proteomes" id="UP000198341">
    <property type="component" value="Chromosome 5"/>
</dbReference>
<dbReference type="UniPathway" id="UPA00077">
    <property type="reaction ID" value="UER00155"/>
</dbReference>